<gene>
    <name evidence="1" type="ORF">A2845_04175</name>
</gene>
<name>A0A1G2CW28_9BACT</name>
<reference evidence="1 2" key="1">
    <citation type="journal article" date="2016" name="Nat. Commun.">
        <title>Thousands of microbial genomes shed light on interconnected biogeochemical processes in an aquifer system.</title>
        <authorList>
            <person name="Anantharaman K."/>
            <person name="Brown C.T."/>
            <person name="Hug L.A."/>
            <person name="Sharon I."/>
            <person name="Castelle C.J."/>
            <person name="Probst A.J."/>
            <person name="Thomas B.C."/>
            <person name="Singh A."/>
            <person name="Wilkins M.J."/>
            <person name="Karaoz U."/>
            <person name="Brodie E.L."/>
            <person name="Williams K.H."/>
            <person name="Hubbard S.S."/>
            <person name="Banfield J.F."/>
        </authorList>
    </citation>
    <scope>NUCLEOTIDE SEQUENCE [LARGE SCALE GENOMIC DNA]</scope>
</reference>
<evidence type="ECO:0000313" key="2">
    <source>
        <dbReference type="Proteomes" id="UP000177122"/>
    </source>
</evidence>
<evidence type="ECO:0000313" key="1">
    <source>
        <dbReference type="EMBL" id="OGZ05553.1"/>
    </source>
</evidence>
<dbReference type="EMBL" id="MHLI01000009">
    <property type="protein sequence ID" value="OGZ05553.1"/>
    <property type="molecule type" value="Genomic_DNA"/>
</dbReference>
<comment type="caution">
    <text evidence="1">The sequence shown here is derived from an EMBL/GenBank/DDBJ whole genome shotgun (WGS) entry which is preliminary data.</text>
</comment>
<accession>A0A1G2CW28</accession>
<sequence length="70" mass="7688">MESPTAEFQFPESSVNISSAVEVLKRAEQGEATREEINETIGTLRDLQNQGITEQALQIAITRLIAARGE</sequence>
<organism evidence="1 2">
    <name type="scientific">Candidatus Lloydbacteria bacterium RIFCSPHIGHO2_01_FULL_49_22</name>
    <dbReference type="NCBI Taxonomy" id="1798658"/>
    <lineage>
        <taxon>Bacteria</taxon>
        <taxon>Candidatus Lloydiibacteriota</taxon>
    </lineage>
</organism>
<proteinExistence type="predicted"/>
<protein>
    <submittedName>
        <fullName evidence="1">Uncharacterized protein</fullName>
    </submittedName>
</protein>
<dbReference type="Proteomes" id="UP000177122">
    <property type="component" value="Unassembled WGS sequence"/>
</dbReference>
<dbReference type="AlphaFoldDB" id="A0A1G2CW28"/>